<dbReference type="GO" id="GO:0005886">
    <property type="term" value="C:plasma membrane"/>
    <property type="evidence" value="ECO:0007669"/>
    <property type="project" value="TreeGrafter"/>
</dbReference>
<gene>
    <name evidence="10" type="ORF">C7M84_021202</name>
</gene>
<evidence type="ECO:0000256" key="6">
    <source>
        <dbReference type="ARBA" id="ARBA00023136"/>
    </source>
</evidence>
<dbReference type="AlphaFoldDB" id="A0A3R7NL02"/>
<evidence type="ECO:0000256" key="4">
    <source>
        <dbReference type="ARBA" id="ARBA00022989"/>
    </source>
</evidence>
<keyword evidence="5" id="KW-0406">Ion transport</keyword>
<evidence type="ECO:0000256" key="3">
    <source>
        <dbReference type="ARBA" id="ARBA00022692"/>
    </source>
</evidence>
<evidence type="ECO:0000256" key="7">
    <source>
        <dbReference type="ARBA" id="ARBA00023303"/>
    </source>
</evidence>
<keyword evidence="10" id="KW-0675">Receptor</keyword>
<dbReference type="EMBL" id="QCYY01004398">
    <property type="protein sequence ID" value="ROT61061.1"/>
    <property type="molecule type" value="Genomic_DNA"/>
</dbReference>
<dbReference type="PANTHER" id="PTHR10117:SF80">
    <property type="entry name" value="TRANSIENT-RECEPTOR-POTENTIAL-LIKE PROTEIN"/>
    <property type="match status" value="1"/>
</dbReference>
<feature type="domain" description="Ion transport" evidence="9">
    <location>
        <begin position="5"/>
        <end position="122"/>
    </location>
</feature>
<evidence type="ECO:0000256" key="8">
    <source>
        <dbReference type="SAM" id="Phobius"/>
    </source>
</evidence>
<sequence length="126" mass="14095">MVSIRGAWYIAKFLFIFFLVLTSFACGLNQLYWYYDPPSSSCDITTGEGSCSGSDAFNTIDKSYTSLLWSLFGVIPLKELSARQDQLFTDIMGHSLLGAYLITAITVMVNMLIAMMSRSFQIVEVK</sequence>
<dbReference type="GO" id="GO:0007338">
    <property type="term" value="P:single fertilization"/>
    <property type="evidence" value="ECO:0007669"/>
    <property type="project" value="TreeGrafter"/>
</dbReference>
<keyword evidence="6 8" id="KW-0472">Membrane</keyword>
<dbReference type="PROSITE" id="PS51257">
    <property type="entry name" value="PROKAR_LIPOPROTEIN"/>
    <property type="match status" value="1"/>
</dbReference>
<evidence type="ECO:0000256" key="5">
    <source>
        <dbReference type="ARBA" id="ARBA00023065"/>
    </source>
</evidence>
<accession>A0A3R7NL02</accession>
<keyword evidence="3 8" id="KW-0812">Transmembrane</keyword>
<dbReference type="InterPro" id="IPR002153">
    <property type="entry name" value="TRPC_channel"/>
</dbReference>
<feature type="transmembrane region" description="Helical" evidence="8">
    <location>
        <begin position="97"/>
        <end position="116"/>
    </location>
</feature>
<keyword evidence="4 8" id="KW-1133">Transmembrane helix</keyword>
<organism evidence="10 11">
    <name type="scientific">Penaeus vannamei</name>
    <name type="common">Whiteleg shrimp</name>
    <name type="synonym">Litopenaeus vannamei</name>
    <dbReference type="NCBI Taxonomy" id="6689"/>
    <lineage>
        <taxon>Eukaryota</taxon>
        <taxon>Metazoa</taxon>
        <taxon>Ecdysozoa</taxon>
        <taxon>Arthropoda</taxon>
        <taxon>Crustacea</taxon>
        <taxon>Multicrustacea</taxon>
        <taxon>Malacostraca</taxon>
        <taxon>Eumalacostraca</taxon>
        <taxon>Eucarida</taxon>
        <taxon>Decapoda</taxon>
        <taxon>Dendrobranchiata</taxon>
        <taxon>Penaeoidea</taxon>
        <taxon>Penaeidae</taxon>
        <taxon>Penaeus</taxon>
    </lineage>
</organism>
<feature type="transmembrane region" description="Helical" evidence="8">
    <location>
        <begin position="12"/>
        <end position="35"/>
    </location>
</feature>
<evidence type="ECO:0000313" key="11">
    <source>
        <dbReference type="Proteomes" id="UP000283509"/>
    </source>
</evidence>
<dbReference type="GO" id="GO:0034703">
    <property type="term" value="C:cation channel complex"/>
    <property type="evidence" value="ECO:0007669"/>
    <property type="project" value="TreeGrafter"/>
</dbReference>
<dbReference type="Proteomes" id="UP000283509">
    <property type="component" value="Unassembled WGS sequence"/>
</dbReference>
<comment type="subcellular location">
    <subcellularLocation>
        <location evidence="1">Membrane</location>
        <topology evidence="1">Multi-pass membrane protein</topology>
    </subcellularLocation>
</comment>
<comment type="caution">
    <text evidence="10">The sequence shown here is derived from an EMBL/GenBank/DDBJ whole genome shotgun (WGS) entry which is preliminary data.</text>
</comment>
<dbReference type="Pfam" id="PF00520">
    <property type="entry name" value="Ion_trans"/>
    <property type="match status" value="1"/>
</dbReference>
<reference evidence="10 11" key="1">
    <citation type="submission" date="2018-04" db="EMBL/GenBank/DDBJ databases">
        <authorList>
            <person name="Zhang X."/>
            <person name="Yuan J."/>
            <person name="Li F."/>
            <person name="Xiang J."/>
        </authorList>
    </citation>
    <scope>NUCLEOTIDE SEQUENCE [LARGE SCALE GENOMIC DNA]</scope>
    <source>
        <tissue evidence="10">Muscle</tissue>
    </source>
</reference>
<evidence type="ECO:0000313" key="10">
    <source>
        <dbReference type="EMBL" id="ROT61061.1"/>
    </source>
</evidence>
<protein>
    <submittedName>
        <fullName evidence="10">Putative transient receptor potential channel</fullName>
    </submittedName>
</protein>
<evidence type="ECO:0000259" key="9">
    <source>
        <dbReference type="Pfam" id="PF00520"/>
    </source>
</evidence>
<dbReference type="GO" id="GO:0051480">
    <property type="term" value="P:regulation of cytosolic calcium ion concentration"/>
    <property type="evidence" value="ECO:0007669"/>
    <property type="project" value="TreeGrafter"/>
</dbReference>
<dbReference type="GO" id="GO:0070679">
    <property type="term" value="F:inositol 1,4,5 trisphosphate binding"/>
    <property type="evidence" value="ECO:0007669"/>
    <property type="project" value="TreeGrafter"/>
</dbReference>
<dbReference type="GO" id="GO:0015279">
    <property type="term" value="F:store-operated calcium channel activity"/>
    <property type="evidence" value="ECO:0007669"/>
    <property type="project" value="TreeGrafter"/>
</dbReference>
<evidence type="ECO:0000256" key="1">
    <source>
        <dbReference type="ARBA" id="ARBA00004141"/>
    </source>
</evidence>
<reference evidence="10 11" key="2">
    <citation type="submission" date="2019-01" db="EMBL/GenBank/DDBJ databases">
        <title>The decoding of complex shrimp genome reveals the adaptation for benthos swimmer, frequently molting mechanism and breeding impact on genome.</title>
        <authorList>
            <person name="Sun Y."/>
            <person name="Gao Y."/>
            <person name="Yu Y."/>
        </authorList>
    </citation>
    <scope>NUCLEOTIDE SEQUENCE [LARGE SCALE GENOMIC DNA]</scope>
    <source>
        <tissue evidence="10">Muscle</tissue>
    </source>
</reference>
<dbReference type="InterPro" id="IPR005821">
    <property type="entry name" value="Ion_trans_dom"/>
</dbReference>
<keyword evidence="11" id="KW-1185">Reference proteome</keyword>
<name>A0A3R7NL02_PENVA</name>
<keyword evidence="7" id="KW-0407">Ion channel</keyword>
<dbReference type="OrthoDB" id="2373987at2759"/>
<evidence type="ECO:0000256" key="2">
    <source>
        <dbReference type="ARBA" id="ARBA00022448"/>
    </source>
</evidence>
<proteinExistence type="predicted"/>
<dbReference type="PANTHER" id="PTHR10117">
    <property type="entry name" value="TRANSIENT RECEPTOR POTENTIAL CHANNEL"/>
    <property type="match status" value="1"/>
</dbReference>
<keyword evidence="2" id="KW-0813">Transport</keyword>